<comment type="caution">
    <text evidence="2">The sequence shown here is derived from an EMBL/GenBank/DDBJ whole genome shotgun (WGS) entry which is preliminary data.</text>
</comment>
<keyword evidence="1" id="KW-0472">Membrane</keyword>
<feature type="transmembrane region" description="Helical" evidence="1">
    <location>
        <begin position="16"/>
        <end position="38"/>
    </location>
</feature>
<feature type="transmembrane region" description="Helical" evidence="1">
    <location>
        <begin position="286"/>
        <end position="305"/>
    </location>
</feature>
<keyword evidence="1" id="KW-0812">Transmembrane</keyword>
<feature type="transmembrane region" description="Helical" evidence="1">
    <location>
        <begin position="220"/>
        <end position="250"/>
    </location>
</feature>
<feature type="transmembrane region" description="Helical" evidence="1">
    <location>
        <begin position="311"/>
        <end position="335"/>
    </location>
</feature>
<evidence type="ECO:0000313" key="2">
    <source>
        <dbReference type="EMBL" id="RHB37140.1"/>
    </source>
</evidence>
<dbReference type="Proteomes" id="UP000284379">
    <property type="component" value="Unassembled WGS sequence"/>
</dbReference>
<dbReference type="RefSeq" id="WP_002558835.1">
    <property type="nucleotide sequence ID" value="NZ_CABJFV010000003.1"/>
</dbReference>
<dbReference type="AlphaFoldDB" id="A0A413VU32"/>
<name>A0A413VU32_9BACE</name>
<feature type="transmembrane region" description="Helical" evidence="1">
    <location>
        <begin position="256"/>
        <end position="274"/>
    </location>
</feature>
<sequence length="426" mass="47690">MKDINLFKSQPLNTKVLLATAAIYAFVLPVIEIFQAAYIMGQSADMARVVLYQLMVYTGVPITFIFNGFLLRKIAPGWLYSFGMLLGGISMLYMTSLPELTTGGIGIAGLIMGLSFGFFWANRDYLVLVSTTDGNRNYYYGTEAFFNTFAGVVMPIIISTIIVYITHKYVGLSNVRSFAYQVISYFIIGLTIIASVLILTKGKYEKPDSPRFLYFKFDNLWNRMLLMAVLKGLVQGFIVTAPSILIFKFIGEEGALGPIQSVCALVTAFLMYIIGRNAKPEQRLHILFISLALFIIGAVTNSLLFNTLSVVIFLLCLVVARPMFDIAYFPIQLRVIDFVSGIEKRNEYTYICNHEWGLYAGRLIGCGLFILIAKFISEDAALKITLPLVTILQGVSYFVARNLLTRMEKKEKESICDKTMCNVVVV</sequence>
<proteinExistence type="predicted"/>
<feature type="transmembrane region" description="Helical" evidence="1">
    <location>
        <begin position="50"/>
        <end position="70"/>
    </location>
</feature>
<accession>A0A413VU32</accession>
<evidence type="ECO:0000313" key="3">
    <source>
        <dbReference type="Proteomes" id="UP000284379"/>
    </source>
</evidence>
<reference evidence="2 3" key="1">
    <citation type="submission" date="2018-08" db="EMBL/GenBank/DDBJ databases">
        <title>A genome reference for cultivated species of the human gut microbiota.</title>
        <authorList>
            <person name="Zou Y."/>
            <person name="Xue W."/>
            <person name="Luo G."/>
        </authorList>
    </citation>
    <scope>NUCLEOTIDE SEQUENCE [LARGE SCALE GENOMIC DNA]</scope>
    <source>
        <strain evidence="2 3">AM40-30BH</strain>
    </source>
</reference>
<dbReference type="InterPro" id="IPR036259">
    <property type="entry name" value="MFS_trans_sf"/>
</dbReference>
<feature type="transmembrane region" description="Helical" evidence="1">
    <location>
        <begin position="178"/>
        <end position="199"/>
    </location>
</feature>
<keyword evidence="1" id="KW-1133">Transmembrane helix</keyword>
<dbReference type="Gene3D" id="1.20.1250.20">
    <property type="entry name" value="MFS general substrate transporter like domains"/>
    <property type="match status" value="1"/>
</dbReference>
<dbReference type="SUPFAM" id="SSF103473">
    <property type="entry name" value="MFS general substrate transporter"/>
    <property type="match status" value="1"/>
</dbReference>
<feature type="transmembrane region" description="Helical" evidence="1">
    <location>
        <begin position="144"/>
        <end position="166"/>
    </location>
</feature>
<feature type="transmembrane region" description="Helical" evidence="1">
    <location>
        <begin position="356"/>
        <end position="376"/>
    </location>
</feature>
<evidence type="ECO:0000256" key="1">
    <source>
        <dbReference type="SAM" id="Phobius"/>
    </source>
</evidence>
<dbReference type="EMBL" id="QSGO01000003">
    <property type="protein sequence ID" value="RHB37140.1"/>
    <property type="molecule type" value="Genomic_DNA"/>
</dbReference>
<organism evidence="2 3">
    <name type="scientific">Bacteroides nordii</name>
    <dbReference type="NCBI Taxonomy" id="291645"/>
    <lineage>
        <taxon>Bacteria</taxon>
        <taxon>Pseudomonadati</taxon>
        <taxon>Bacteroidota</taxon>
        <taxon>Bacteroidia</taxon>
        <taxon>Bacteroidales</taxon>
        <taxon>Bacteroidaceae</taxon>
        <taxon>Bacteroides</taxon>
    </lineage>
</organism>
<feature type="transmembrane region" description="Helical" evidence="1">
    <location>
        <begin position="100"/>
        <end position="121"/>
    </location>
</feature>
<gene>
    <name evidence="2" type="ORF">DW888_06240</name>
</gene>
<feature type="transmembrane region" description="Helical" evidence="1">
    <location>
        <begin position="77"/>
        <end position="94"/>
    </location>
</feature>
<protein>
    <submittedName>
        <fullName evidence="2">MFS transporter</fullName>
    </submittedName>
</protein>
<feature type="transmembrane region" description="Helical" evidence="1">
    <location>
        <begin position="382"/>
        <end position="400"/>
    </location>
</feature>